<dbReference type="VEuPathDB" id="FungiDB:PGUG_03892"/>
<dbReference type="EMBL" id="CH408158">
    <property type="protein sequence ID" value="EDK39794.2"/>
    <property type="molecule type" value="Genomic_DNA"/>
</dbReference>
<dbReference type="FunCoup" id="A5DKU1">
    <property type="interactions" value="16"/>
</dbReference>
<keyword evidence="3 5" id="KW-1133">Transmembrane helix</keyword>
<feature type="transmembrane region" description="Helical" evidence="5">
    <location>
        <begin position="405"/>
        <end position="427"/>
    </location>
</feature>
<dbReference type="InParanoid" id="A5DKU1"/>
<dbReference type="GO" id="GO:0015244">
    <property type="term" value="F:fluconazole transmembrane transporter activity"/>
    <property type="evidence" value="ECO:0007669"/>
    <property type="project" value="TreeGrafter"/>
</dbReference>
<feature type="transmembrane region" description="Helical" evidence="5">
    <location>
        <begin position="338"/>
        <end position="362"/>
    </location>
</feature>
<evidence type="ECO:0000256" key="3">
    <source>
        <dbReference type="ARBA" id="ARBA00022989"/>
    </source>
</evidence>
<evidence type="ECO:0000259" key="6">
    <source>
        <dbReference type="PROSITE" id="PS50850"/>
    </source>
</evidence>
<dbReference type="Proteomes" id="UP000001997">
    <property type="component" value="Unassembled WGS sequence"/>
</dbReference>
<feature type="transmembrane region" description="Helical" evidence="5">
    <location>
        <begin position="476"/>
        <end position="497"/>
    </location>
</feature>
<dbReference type="RefSeq" id="XP_001484511.2">
    <property type="nucleotide sequence ID" value="XM_001484461.1"/>
</dbReference>
<organism evidence="7 8">
    <name type="scientific">Meyerozyma guilliermondii (strain ATCC 6260 / CBS 566 / DSM 6381 / JCM 1539 / NBRC 10279 / NRRL Y-324)</name>
    <name type="common">Yeast</name>
    <name type="synonym">Candida guilliermondii</name>
    <dbReference type="NCBI Taxonomy" id="294746"/>
    <lineage>
        <taxon>Eukaryota</taxon>
        <taxon>Fungi</taxon>
        <taxon>Dikarya</taxon>
        <taxon>Ascomycota</taxon>
        <taxon>Saccharomycotina</taxon>
        <taxon>Pichiomycetes</taxon>
        <taxon>Debaryomycetaceae</taxon>
        <taxon>Meyerozyma</taxon>
    </lineage>
</organism>
<dbReference type="NCBIfam" id="TIGR00880">
    <property type="entry name" value="2_A_01_02"/>
    <property type="match status" value="1"/>
</dbReference>
<evidence type="ECO:0000313" key="8">
    <source>
        <dbReference type="Proteomes" id="UP000001997"/>
    </source>
</evidence>
<comment type="subcellular location">
    <subcellularLocation>
        <location evidence="1">Membrane</location>
        <topology evidence="1">Multi-pass membrane protein</topology>
    </subcellularLocation>
</comment>
<evidence type="ECO:0000256" key="5">
    <source>
        <dbReference type="SAM" id="Phobius"/>
    </source>
</evidence>
<proteinExistence type="predicted"/>
<dbReference type="OMA" id="TCAYPAY"/>
<dbReference type="PANTHER" id="PTHR23502">
    <property type="entry name" value="MAJOR FACILITATOR SUPERFAMILY"/>
    <property type="match status" value="1"/>
</dbReference>
<dbReference type="GeneID" id="5125850"/>
<reference evidence="7 8" key="1">
    <citation type="journal article" date="2009" name="Nature">
        <title>Evolution of pathogenicity and sexual reproduction in eight Candida genomes.</title>
        <authorList>
            <person name="Butler G."/>
            <person name="Rasmussen M.D."/>
            <person name="Lin M.F."/>
            <person name="Santos M.A."/>
            <person name="Sakthikumar S."/>
            <person name="Munro C.A."/>
            <person name="Rheinbay E."/>
            <person name="Grabherr M."/>
            <person name="Forche A."/>
            <person name="Reedy J.L."/>
            <person name="Agrafioti I."/>
            <person name="Arnaud M.B."/>
            <person name="Bates S."/>
            <person name="Brown A.J."/>
            <person name="Brunke S."/>
            <person name="Costanzo M.C."/>
            <person name="Fitzpatrick D.A."/>
            <person name="de Groot P.W."/>
            <person name="Harris D."/>
            <person name="Hoyer L.L."/>
            <person name="Hube B."/>
            <person name="Klis F.M."/>
            <person name="Kodira C."/>
            <person name="Lennard N."/>
            <person name="Logue M.E."/>
            <person name="Martin R."/>
            <person name="Neiman A.M."/>
            <person name="Nikolaou E."/>
            <person name="Quail M.A."/>
            <person name="Quinn J."/>
            <person name="Santos M.C."/>
            <person name="Schmitzberger F.F."/>
            <person name="Sherlock G."/>
            <person name="Shah P."/>
            <person name="Silverstein K.A."/>
            <person name="Skrzypek M.S."/>
            <person name="Soll D."/>
            <person name="Staggs R."/>
            <person name="Stansfield I."/>
            <person name="Stumpf M.P."/>
            <person name="Sudbery P.E."/>
            <person name="Srikantha T."/>
            <person name="Zeng Q."/>
            <person name="Berman J."/>
            <person name="Berriman M."/>
            <person name="Heitman J."/>
            <person name="Gow N.A."/>
            <person name="Lorenz M.C."/>
            <person name="Birren B.W."/>
            <person name="Kellis M."/>
            <person name="Cuomo C.A."/>
        </authorList>
    </citation>
    <scope>NUCLEOTIDE SEQUENCE [LARGE SCALE GENOMIC DNA]</scope>
    <source>
        <strain evidence="8">ATCC 6260 / CBS 566 / DSM 6381 / JCM 1539 / NBRC 10279 / NRRL Y-324</strain>
    </source>
</reference>
<dbReference type="GO" id="GO:0005886">
    <property type="term" value="C:plasma membrane"/>
    <property type="evidence" value="ECO:0007669"/>
    <property type="project" value="TreeGrafter"/>
</dbReference>
<dbReference type="GO" id="GO:1990961">
    <property type="term" value="P:xenobiotic detoxification by transmembrane export across the plasma membrane"/>
    <property type="evidence" value="ECO:0007669"/>
    <property type="project" value="TreeGrafter"/>
</dbReference>
<feature type="transmembrane region" description="Helical" evidence="5">
    <location>
        <begin position="223"/>
        <end position="243"/>
    </location>
</feature>
<gene>
    <name evidence="7" type="ORF">PGUG_03892</name>
</gene>
<feature type="transmembrane region" description="Helical" evidence="5">
    <location>
        <begin position="164"/>
        <end position="186"/>
    </location>
</feature>
<dbReference type="SUPFAM" id="SSF103473">
    <property type="entry name" value="MFS general substrate transporter"/>
    <property type="match status" value="1"/>
</dbReference>
<dbReference type="FunFam" id="1.20.1250.20:FF:000011">
    <property type="entry name" value="MFS multidrug transporter, putative"/>
    <property type="match status" value="1"/>
</dbReference>
<evidence type="ECO:0000256" key="2">
    <source>
        <dbReference type="ARBA" id="ARBA00022692"/>
    </source>
</evidence>
<feature type="transmembrane region" description="Helical" evidence="5">
    <location>
        <begin position="102"/>
        <end position="121"/>
    </location>
</feature>
<dbReference type="Gene3D" id="1.20.1250.20">
    <property type="entry name" value="MFS general substrate transporter like domains"/>
    <property type="match status" value="1"/>
</dbReference>
<evidence type="ECO:0000256" key="1">
    <source>
        <dbReference type="ARBA" id="ARBA00004141"/>
    </source>
</evidence>
<dbReference type="GO" id="GO:0042910">
    <property type="term" value="F:xenobiotic transmembrane transporter activity"/>
    <property type="evidence" value="ECO:0007669"/>
    <property type="project" value="InterPro"/>
</dbReference>
<dbReference type="OrthoDB" id="4014968at2759"/>
<evidence type="ECO:0000313" key="7">
    <source>
        <dbReference type="EMBL" id="EDK39794.2"/>
    </source>
</evidence>
<dbReference type="HOGENOM" id="CLU_008455_11_1_1"/>
<dbReference type="InterPro" id="IPR020846">
    <property type="entry name" value="MFS_dom"/>
</dbReference>
<sequence length="510" mass="57329">MFMLSHFVKKSFIGCLFHDRISNHLGLDLITYNEKYDSYDQLIQEEWDNEDNLDNPHNWLVYLKAIFSLEIGFLSLSVYIGSAIYTPGIDQIMKDFAISEEVALLPMVLFVIAYGIGPLFLSPITEHYKIGRNPVYIITLFLFAILQLPTAIAKNIASLCILRFLSGIFASPVLATGAASVCDIIAVPYMPVVIGIWAICSLCGPSLGPLIGAVLSTKRDWRFCFWFLLILSGASFVILSLFLPETYPPKLKYERAKLLRKLTGNDDIRTSDEMKNQIDKGFLREYLWRPIELTLVEPVVFLINVYSALIYSVLYLWFEAFPIVYKEVFGFSTIIEGLCFLSILAGVIIGSFVYVTFIYLAFTKKLLRNQQIYPEVFLPMAIVGAICLPMGIFIFSWCATPHAHWFGTLVGACLAGMANFVIFQTLLNYLGMSFPRYSASAFASNCLWRSVVAGVAPLFAKPLYRNLALRDYPVGWGSSVLGFIATAMILIPVVFYWKGPQLRASSKFAS</sequence>
<feature type="transmembrane region" description="Helical" evidence="5">
    <location>
        <begin position="377"/>
        <end position="398"/>
    </location>
</feature>
<name>A5DKU1_PICGU</name>
<accession>A5DKU1</accession>
<dbReference type="AlphaFoldDB" id="A5DKU1"/>
<feature type="domain" description="Major facilitator superfamily (MFS) profile" evidence="6">
    <location>
        <begin position="61"/>
        <end position="503"/>
    </location>
</feature>
<dbReference type="InterPro" id="IPR001958">
    <property type="entry name" value="Tet-R_TetA/multi-R_MdtG-like"/>
</dbReference>
<keyword evidence="8" id="KW-1185">Reference proteome</keyword>
<dbReference type="Pfam" id="PF07690">
    <property type="entry name" value="MFS_1"/>
    <property type="match status" value="1"/>
</dbReference>
<feature type="transmembrane region" description="Helical" evidence="5">
    <location>
        <begin position="192"/>
        <end position="216"/>
    </location>
</feature>
<dbReference type="InterPro" id="IPR011701">
    <property type="entry name" value="MFS"/>
</dbReference>
<keyword evidence="4 5" id="KW-0472">Membrane</keyword>
<dbReference type="CDD" id="cd17323">
    <property type="entry name" value="MFS_Tpo1_MDR_like"/>
    <property type="match status" value="1"/>
</dbReference>
<keyword evidence="2 5" id="KW-0812">Transmembrane</keyword>
<feature type="transmembrane region" description="Helical" evidence="5">
    <location>
        <begin position="59"/>
        <end position="81"/>
    </location>
</feature>
<feature type="transmembrane region" description="Helical" evidence="5">
    <location>
        <begin position="299"/>
        <end position="318"/>
    </location>
</feature>
<protein>
    <recommendedName>
        <fullName evidence="6">Major facilitator superfamily (MFS) profile domain-containing protein</fullName>
    </recommendedName>
</protein>
<dbReference type="eggNOG" id="KOG0255">
    <property type="taxonomic scope" value="Eukaryota"/>
</dbReference>
<dbReference type="InterPro" id="IPR036259">
    <property type="entry name" value="MFS_trans_sf"/>
</dbReference>
<dbReference type="KEGG" id="pgu:PGUG_03892"/>
<evidence type="ECO:0000256" key="4">
    <source>
        <dbReference type="ARBA" id="ARBA00023136"/>
    </source>
</evidence>
<dbReference type="PROSITE" id="PS50850">
    <property type="entry name" value="MFS"/>
    <property type="match status" value="1"/>
</dbReference>
<feature type="transmembrane region" description="Helical" evidence="5">
    <location>
        <begin position="133"/>
        <end position="152"/>
    </location>
</feature>
<dbReference type="PANTHER" id="PTHR23502:SF23">
    <property type="entry name" value="FLUCONAZOLE RESISTANCE PROTEIN 1"/>
    <property type="match status" value="1"/>
</dbReference>